<dbReference type="EMBL" id="MN739550">
    <property type="protein sequence ID" value="QHT12781.1"/>
    <property type="molecule type" value="Genomic_DNA"/>
</dbReference>
<reference evidence="1" key="1">
    <citation type="journal article" date="2020" name="Nature">
        <title>Giant virus diversity and host interactions through global metagenomics.</title>
        <authorList>
            <person name="Schulz F."/>
            <person name="Roux S."/>
            <person name="Paez-Espino D."/>
            <person name="Jungbluth S."/>
            <person name="Walsh D.A."/>
            <person name="Denef V.J."/>
            <person name="McMahon K.D."/>
            <person name="Konstantinidis K.T."/>
            <person name="Eloe-Fadrosh E.A."/>
            <person name="Kyrpides N.C."/>
            <person name="Woyke T."/>
        </authorList>
    </citation>
    <scope>NUCLEOTIDE SEQUENCE</scope>
    <source>
        <strain evidence="1">GVMAG-M-3300023174-130</strain>
    </source>
</reference>
<sequence length="157" mass="17802">MSNMNLNHSYIGPDELIYNNDGEIHSGGFSVNSIMLKNGLSPITTLNNNINKDFIQNGGEKVSDLFNNLVIPNWSLSYNYKNGPIYQGGANINHKRNENDEDAVVEEDLHEKLLNLVKVDKAEIKNKVSNKKFSKKNYKTAFKNKKNTTKKQLKNTN</sequence>
<organism evidence="1">
    <name type="scientific">viral metagenome</name>
    <dbReference type="NCBI Taxonomy" id="1070528"/>
    <lineage>
        <taxon>unclassified sequences</taxon>
        <taxon>metagenomes</taxon>
        <taxon>organismal metagenomes</taxon>
    </lineage>
</organism>
<proteinExistence type="predicted"/>
<accession>A0A6C0D8F9</accession>
<name>A0A6C0D8F9_9ZZZZ</name>
<dbReference type="AlphaFoldDB" id="A0A6C0D8F9"/>
<protein>
    <submittedName>
        <fullName evidence="1">Uncharacterized protein</fullName>
    </submittedName>
</protein>
<evidence type="ECO:0000313" key="1">
    <source>
        <dbReference type="EMBL" id="QHT12781.1"/>
    </source>
</evidence>